<proteinExistence type="predicted"/>
<dbReference type="AlphaFoldDB" id="A0AAV4CK41"/>
<reference evidence="1 2" key="1">
    <citation type="journal article" date="2021" name="Elife">
        <title>Chloroplast acquisition without the gene transfer in kleptoplastic sea slugs, Plakobranchus ocellatus.</title>
        <authorList>
            <person name="Maeda T."/>
            <person name="Takahashi S."/>
            <person name="Yoshida T."/>
            <person name="Shimamura S."/>
            <person name="Takaki Y."/>
            <person name="Nagai Y."/>
            <person name="Toyoda A."/>
            <person name="Suzuki Y."/>
            <person name="Arimoto A."/>
            <person name="Ishii H."/>
            <person name="Satoh N."/>
            <person name="Nishiyama T."/>
            <person name="Hasebe M."/>
            <person name="Maruyama T."/>
            <person name="Minagawa J."/>
            <person name="Obokata J."/>
            <person name="Shigenobu S."/>
        </authorList>
    </citation>
    <scope>NUCLEOTIDE SEQUENCE [LARGE SCALE GENOMIC DNA]</scope>
</reference>
<accession>A0AAV4CK41</accession>
<protein>
    <submittedName>
        <fullName evidence="1">Uncharacterized protein</fullName>
    </submittedName>
</protein>
<organism evidence="1 2">
    <name type="scientific">Plakobranchus ocellatus</name>
    <dbReference type="NCBI Taxonomy" id="259542"/>
    <lineage>
        <taxon>Eukaryota</taxon>
        <taxon>Metazoa</taxon>
        <taxon>Spiralia</taxon>
        <taxon>Lophotrochozoa</taxon>
        <taxon>Mollusca</taxon>
        <taxon>Gastropoda</taxon>
        <taxon>Heterobranchia</taxon>
        <taxon>Euthyneura</taxon>
        <taxon>Panpulmonata</taxon>
        <taxon>Sacoglossa</taxon>
        <taxon>Placobranchoidea</taxon>
        <taxon>Plakobranchidae</taxon>
        <taxon>Plakobranchus</taxon>
    </lineage>
</organism>
<feature type="non-terminal residue" evidence="1">
    <location>
        <position position="54"/>
    </location>
</feature>
<dbReference type="EMBL" id="BLXT01006501">
    <property type="protein sequence ID" value="GFO31965.1"/>
    <property type="molecule type" value="Genomic_DNA"/>
</dbReference>
<sequence length="54" mass="5666">MASSTAAPVSATSDSVTTTSLGMPRMLLLRCSRGRDGLNQAVRCLTTRARQDGP</sequence>
<keyword evidence="2" id="KW-1185">Reference proteome</keyword>
<gene>
    <name evidence="1" type="ORF">PoB_005847000</name>
</gene>
<comment type="caution">
    <text evidence="1">The sequence shown here is derived from an EMBL/GenBank/DDBJ whole genome shotgun (WGS) entry which is preliminary data.</text>
</comment>
<evidence type="ECO:0000313" key="1">
    <source>
        <dbReference type="EMBL" id="GFO31965.1"/>
    </source>
</evidence>
<name>A0AAV4CK41_9GAST</name>
<dbReference type="Proteomes" id="UP000735302">
    <property type="component" value="Unassembled WGS sequence"/>
</dbReference>
<evidence type="ECO:0000313" key="2">
    <source>
        <dbReference type="Proteomes" id="UP000735302"/>
    </source>
</evidence>